<evidence type="ECO:0000313" key="1">
    <source>
        <dbReference type="EMBL" id="JAI05397.1"/>
    </source>
</evidence>
<reference evidence="1" key="1">
    <citation type="submission" date="2014-11" db="EMBL/GenBank/DDBJ databases">
        <authorList>
            <person name="Amaro Gonzalez C."/>
        </authorList>
    </citation>
    <scope>NUCLEOTIDE SEQUENCE</scope>
</reference>
<reference evidence="1" key="2">
    <citation type="journal article" date="2015" name="Fish Shellfish Immunol.">
        <title>Early steps in the European eel (Anguilla anguilla)-Vibrio vulnificus interaction in the gills: Role of the RtxA13 toxin.</title>
        <authorList>
            <person name="Callol A."/>
            <person name="Pajuelo D."/>
            <person name="Ebbesson L."/>
            <person name="Teles M."/>
            <person name="MacKenzie S."/>
            <person name="Amaro C."/>
        </authorList>
    </citation>
    <scope>NUCLEOTIDE SEQUENCE</scope>
</reference>
<organism evidence="1">
    <name type="scientific">Anguilla anguilla</name>
    <name type="common">European freshwater eel</name>
    <name type="synonym">Muraena anguilla</name>
    <dbReference type="NCBI Taxonomy" id="7936"/>
    <lineage>
        <taxon>Eukaryota</taxon>
        <taxon>Metazoa</taxon>
        <taxon>Chordata</taxon>
        <taxon>Craniata</taxon>
        <taxon>Vertebrata</taxon>
        <taxon>Euteleostomi</taxon>
        <taxon>Actinopterygii</taxon>
        <taxon>Neopterygii</taxon>
        <taxon>Teleostei</taxon>
        <taxon>Anguilliformes</taxon>
        <taxon>Anguillidae</taxon>
        <taxon>Anguilla</taxon>
    </lineage>
</organism>
<proteinExistence type="predicted"/>
<name>A0A0E9XSK5_ANGAN</name>
<sequence length="117" mass="12718">MDPFSASSVYLQWLDAHRYLHKAFSLDQQTSFSRVCRLNGRELGLGSNLQLPTNCFSMSSMGVAAACLVLFWATSSYCSLQDWNCSASMLSKGSSASGAIRSPNTASSISFIVTWAE</sequence>
<dbReference type="AlphaFoldDB" id="A0A0E9XSK5"/>
<protein>
    <submittedName>
        <fullName evidence="1">Uncharacterized protein</fullName>
    </submittedName>
</protein>
<dbReference type="EMBL" id="GBXM01003181">
    <property type="protein sequence ID" value="JAI05397.1"/>
    <property type="molecule type" value="Transcribed_RNA"/>
</dbReference>
<accession>A0A0E9XSK5</accession>